<dbReference type="NCBIfam" id="NF006370">
    <property type="entry name" value="PRK08596.1"/>
    <property type="match status" value="1"/>
</dbReference>
<keyword evidence="7" id="KW-0170">Cobalt</keyword>
<keyword evidence="10" id="KW-1185">Reference proteome</keyword>
<feature type="domain" description="Peptidase M20 dimerisation" evidence="8">
    <location>
        <begin position="218"/>
        <end position="301"/>
    </location>
</feature>
<proteinExistence type="inferred from homology"/>
<evidence type="ECO:0000313" key="10">
    <source>
        <dbReference type="Proteomes" id="UP000182762"/>
    </source>
</evidence>
<dbReference type="EMBL" id="FOXX01000005">
    <property type="protein sequence ID" value="SFQ61101.1"/>
    <property type="molecule type" value="Genomic_DNA"/>
</dbReference>
<dbReference type="SUPFAM" id="SSF53187">
    <property type="entry name" value="Zn-dependent exopeptidases"/>
    <property type="match status" value="1"/>
</dbReference>
<dbReference type="SUPFAM" id="SSF55031">
    <property type="entry name" value="Bacterial exopeptidase dimerisation domain"/>
    <property type="match status" value="1"/>
</dbReference>
<name>A0A1I5ZX85_9BACI</name>
<protein>
    <submittedName>
        <fullName evidence="9">Acetylornithine deacetylase</fullName>
    </submittedName>
</protein>
<keyword evidence="6" id="KW-0862">Zinc</keyword>
<evidence type="ECO:0000256" key="4">
    <source>
        <dbReference type="ARBA" id="ARBA00022723"/>
    </source>
</evidence>
<comment type="cofactor">
    <cofactor evidence="2">
        <name>Zn(2+)</name>
        <dbReference type="ChEBI" id="CHEBI:29105"/>
    </cofactor>
</comment>
<comment type="caution">
    <text evidence="9">The sequence shown here is derived from an EMBL/GenBank/DDBJ whole genome shotgun (WGS) entry which is preliminary data.</text>
</comment>
<evidence type="ECO:0000259" key="8">
    <source>
        <dbReference type="Pfam" id="PF07687"/>
    </source>
</evidence>
<dbReference type="InterPro" id="IPR011650">
    <property type="entry name" value="Peptidase_M20_dimer"/>
</dbReference>
<dbReference type="PANTHER" id="PTHR43808">
    <property type="entry name" value="ACETYLORNITHINE DEACETYLASE"/>
    <property type="match status" value="1"/>
</dbReference>
<organism evidence="9 10">
    <name type="scientific">Priestia endophytica DSM 13796</name>
    <dbReference type="NCBI Taxonomy" id="1121089"/>
    <lineage>
        <taxon>Bacteria</taxon>
        <taxon>Bacillati</taxon>
        <taxon>Bacillota</taxon>
        <taxon>Bacilli</taxon>
        <taxon>Bacillales</taxon>
        <taxon>Bacillaceae</taxon>
        <taxon>Priestia</taxon>
    </lineage>
</organism>
<gene>
    <name evidence="9" type="ORF">SAMN02745910_02314</name>
</gene>
<comment type="cofactor">
    <cofactor evidence="1">
        <name>Co(2+)</name>
        <dbReference type="ChEBI" id="CHEBI:48828"/>
    </cofactor>
</comment>
<dbReference type="Gene3D" id="3.40.630.10">
    <property type="entry name" value="Zn peptidases"/>
    <property type="match status" value="1"/>
</dbReference>
<dbReference type="InterPro" id="IPR036264">
    <property type="entry name" value="Bact_exopeptidase_dim_dom"/>
</dbReference>
<dbReference type="NCBIfam" id="TIGR01910">
    <property type="entry name" value="DapE-ArgE"/>
    <property type="match status" value="1"/>
</dbReference>
<keyword evidence="5" id="KW-0378">Hydrolase</keyword>
<dbReference type="InterPro" id="IPR002933">
    <property type="entry name" value="Peptidase_M20"/>
</dbReference>
<dbReference type="RefSeq" id="WP_061804732.1">
    <property type="nucleotide sequence ID" value="NZ_FOXX01000005.1"/>
</dbReference>
<dbReference type="InterPro" id="IPR010182">
    <property type="entry name" value="ArgE/DapE"/>
</dbReference>
<dbReference type="PANTHER" id="PTHR43808:SF24">
    <property type="entry name" value="N-FORMYL-4-AMINO-5-AMINOMETHYL-2-METHYLPYRIMIDINE DEFORMYLASE"/>
    <property type="match status" value="1"/>
</dbReference>
<sequence length="427" mass="48067">MEHIEKILGEVELRKEELISLIEKLVKFKTPAPPARNTREAQEFVAKQLKQNKFAVEMWDVYENDPNVVGVKKGKSSGEYNSLIINGHIDVAQVDENEQWERDPFLPFVRDGYLFGRGTSDMKGGLGCALFALELLGEYGVELPGDVIFQSVIGEEVGEAGTKQCCERGYSADFALVVDTSEMVIRGQGGVITGWITVKSDQTFHDGTRRHMIAAGGETVGASAIEKMMKIINWLNELERHWMVTKTYDGFLPGTTTINPAVIEGGRHPAFVADECRLWITVHFYPNETYESVTKEIEDYILRMSHGDLWLRNYPPSFRWGGSSMIEERGEIFPALEIDETHDGVKMLQHIHKEVLKKQAEIEMSTSVTDGGWLGEAGIPTVIYGPGETKYAHAVNERVSIESLVDFTKVLIEFIYNWCHTKKGENK</sequence>
<evidence type="ECO:0000256" key="6">
    <source>
        <dbReference type="ARBA" id="ARBA00022833"/>
    </source>
</evidence>
<keyword evidence="4" id="KW-0479">Metal-binding</keyword>
<reference evidence="9 10" key="1">
    <citation type="submission" date="2016-10" db="EMBL/GenBank/DDBJ databases">
        <authorList>
            <person name="Varghese N."/>
            <person name="Submissions S."/>
        </authorList>
    </citation>
    <scope>NUCLEOTIDE SEQUENCE [LARGE SCALE GENOMIC DNA]</scope>
    <source>
        <strain evidence="9 10">DSM 13796</strain>
    </source>
</reference>
<comment type="similarity">
    <text evidence="3">Belongs to the peptidase M20A family.</text>
</comment>
<dbReference type="GeneID" id="93710967"/>
<dbReference type="Proteomes" id="UP000182762">
    <property type="component" value="Unassembled WGS sequence"/>
</dbReference>
<evidence type="ECO:0000256" key="7">
    <source>
        <dbReference type="ARBA" id="ARBA00023285"/>
    </source>
</evidence>
<evidence type="ECO:0000256" key="3">
    <source>
        <dbReference type="ARBA" id="ARBA00006247"/>
    </source>
</evidence>
<evidence type="ECO:0000313" key="9">
    <source>
        <dbReference type="EMBL" id="SFQ61101.1"/>
    </source>
</evidence>
<evidence type="ECO:0000256" key="2">
    <source>
        <dbReference type="ARBA" id="ARBA00001947"/>
    </source>
</evidence>
<dbReference type="Pfam" id="PF07687">
    <property type="entry name" value="M20_dimer"/>
    <property type="match status" value="1"/>
</dbReference>
<evidence type="ECO:0000256" key="5">
    <source>
        <dbReference type="ARBA" id="ARBA00022801"/>
    </source>
</evidence>
<dbReference type="Pfam" id="PF01546">
    <property type="entry name" value="Peptidase_M20"/>
    <property type="match status" value="1"/>
</dbReference>
<evidence type="ECO:0000256" key="1">
    <source>
        <dbReference type="ARBA" id="ARBA00001941"/>
    </source>
</evidence>
<accession>A0A1I5ZX85</accession>
<dbReference type="Gene3D" id="3.30.70.360">
    <property type="match status" value="1"/>
</dbReference>
<dbReference type="InterPro" id="IPR050072">
    <property type="entry name" value="Peptidase_M20A"/>
</dbReference>